<organism evidence="8 9">
    <name type="scientific">Amycolatopsis taiwanensis</name>
    <dbReference type="NCBI Taxonomy" id="342230"/>
    <lineage>
        <taxon>Bacteria</taxon>
        <taxon>Bacillati</taxon>
        <taxon>Actinomycetota</taxon>
        <taxon>Actinomycetes</taxon>
        <taxon>Pseudonocardiales</taxon>
        <taxon>Pseudonocardiaceae</taxon>
        <taxon>Amycolatopsis</taxon>
    </lineage>
</organism>
<keyword evidence="4" id="KW-0560">Oxidoreductase</keyword>
<sequence length="425" mass="45747">MTGRSEHIAVVGAGLAGLRAAERLREKGFAGELTIIGGEHHLPYHRPPLSKQFLAGELGARDLALPSYVDLDADWRLGTPVQRLNPAERLLYVHGEPPLSYDGLVIATGVRSRTLPGAPHRHPRVHMLRTIDDAAALQRSLATSDGPCVIVGGGFTACELASTVRELGHEVILVSRSRVLLGKALGPPVGRAVADLHRDHGVQVHLGTEVRNWVRNEWGIGVHLTNGKFIVAGCVVLAVGGVPETDWLYGSGVDISDGVLCGPTCHVAGIPDVVAAGDVARWPNRRFGPTPRRVEHWLNAVEMGRAAAESLLAGRAAASPFQPMPRFWSEQYGVRFQAAGVPTLGRRMARLSGDARTGPGVIGYLARDTLVGVLGRESPRAMLRWTERLATSTVPVDAHAQQRAKPRAQAPRPGRREWTEARFSA</sequence>
<reference evidence="8" key="1">
    <citation type="submission" date="2023-03" db="EMBL/GenBank/DDBJ databases">
        <title>Amycolatopsis taiwanensis NBRC 103393.</title>
        <authorList>
            <person name="Ichikawa N."/>
            <person name="Sato H."/>
            <person name="Tonouchi N."/>
        </authorList>
    </citation>
    <scope>NUCLEOTIDE SEQUENCE</scope>
    <source>
        <strain evidence="8">NBRC 103393</strain>
    </source>
</reference>
<evidence type="ECO:0000259" key="7">
    <source>
        <dbReference type="Pfam" id="PF14759"/>
    </source>
</evidence>
<dbReference type="PRINTS" id="PR00411">
    <property type="entry name" value="PNDRDTASEI"/>
</dbReference>
<feature type="compositionally biased region" description="Low complexity" evidence="5">
    <location>
        <begin position="398"/>
        <end position="412"/>
    </location>
</feature>
<gene>
    <name evidence="8" type="primary">hcaD</name>
    <name evidence="8" type="ORF">Atai01_31630</name>
</gene>
<dbReference type="Proteomes" id="UP001165136">
    <property type="component" value="Unassembled WGS sequence"/>
</dbReference>
<dbReference type="Gene3D" id="3.30.390.30">
    <property type="match status" value="1"/>
</dbReference>
<evidence type="ECO:0000256" key="5">
    <source>
        <dbReference type="SAM" id="MobiDB-lite"/>
    </source>
</evidence>
<dbReference type="SUPFAM" id="SSF55424">
    <property type="entry name" value="FAD/NAD-linked reductases, dimerisation (C-terminal) domain"/>
    <property type="match status" value="1"/>
</dbReference>
<comment type="caution">
    <text evidence="8">The sequence shown here is derived from an EMBL/GenBank/DDBJ whole genome shotgun (WGS) entry which is preliminary data.</text>
</comment>
<feature type="domain" description="FAD/NAD(P)-binding" evidence="6">
    <location>
        <begin position="7"/>
        <end position="304"/>
    </location>
</feature>
<dbReference type="InterPro" id="IPR023753">
    <property type="entry name" value="FAD/NAD-binding_dom"/>
</dbReference>
<feature type="compositionally biased region" description="Basic and acidic residues" evidence="5">
    <location>
        <begin position="414"/>
        <end position="425"/>
    </location>
</feature>
<dbReference type="Pfam" id="PF14759">
    <property type="entry name" value="Reductase_C"/>
    <property type="match status" value="1"/>
</dbReference>
<dbReference type="Pfam" id="PF07992">
    <property type="entry name" value="Pyr_redox_2"/>
    <property type="match status" value="1"/>
</dbReference>
<accession>A0A9W6QYX0</accession>
<dbReference type="PANTHER" id="PTHR43557">
    <property type="entry name" value="APOPTOSIS-INDUCING FACTOR 1"/>
    <property type="match status" value="1"/>
</dbReference>
<name>A0A9W6QYX0_9PSEU</name>
<dbReference type="PRINTS" id="PR00368">
    <property type="entry name" value="FADPNR"/>
</dbReference>
<evidence type="ECO:0000313" key="9">
    <source>
        <dbReference type="Proteomes" id="UP001165136"/>
    </source>
</evidence>
<dbReference type="PANTHER" id="PTHR43557:SF2">
    <property type="entry name" value="RIESKE DOMAIN-CONTAINING PROTEIN-RELATED"/>
    <property type="match status" value="1"/>
</dbReference>
<dbReference type="RefSeq" id="WP_285487312.1">
    <property type="nucleotide sequence ID" value="NZ_BSTI01000006.1"/>
</dbReference>
<evidence type="ECO:0000256" key="4">
    <source>
        <dbReference type="ARBA" id="ARBA00023002"/>
    </source>
</evidence>
<dbReference type="SUPFAM" id="SSF51905">
    <property type="entry name" value="FAD/NAD(P)-binding domain"/>
    <property type="match status" value="1"/>
</dbReference>
<proteinExistence type="predicted"/>
<feature type="domain" description="Reductase C-terminal" evidence="7">
    <location>
        <begin position="327"/>
        <end position="399"/>
    </location>
</feature>
<dbReference type="InterPro" id="IPR016156">
    <property type="entry name" value="FAD/NAD-linked_Rdtase_dimer_sf"/>
</dbReference>
<dbReference type="GO" id="GO:0016651">
    <property type="term" value="F:oxidoreductase activity, acting on NAD(P)H"/>
    <property type="evidence" value="ECO:0007669"/>
    <property type="project" value="TreeGrafter"/>
</dbReference>
<evidence type="ECO:0000259" key="6">
    <source>
        <dbReference type="Pfam" id="PF07992"/>
    </source>
</evidence>
<evidence type="ECO:0000256" key="1">
    <source>
        <dbReference type="ARBA" id="ARBA00001974"/>
    </source>
</evidence>
<keyword evidence="2" id="KW-0285">Flavoprotein</keyword>
<evidence type="ECO:0000256" key="3">
    <source>
        <dbReference type="ARBA" id="ARBA00022827"/>
    </source>
</evidence>
<evidence type="ECO:0000313" key="8">
    <source>
        <dbReference type="EMBL" id="GLY66544.1"/>
    </source>
</evidence>
<dbReference type="InterPro" id="IPR050446">
    <property type="entry name" value="FAD-oxidoreductase/Apoptosis"/>
</dbReference>
<comment type="cofactor">
    <cofactor evidence="1">
        <name>FAD</name>
        <dbReference type="ChEBI" id="CHEBI:57692"/>
    </cofactor>
</comment>
<dbReference type="InterPro" id="IPR028202">
    <property type="entry name" value="Reductase_C"/>
</dbReference>
<evidence type="ECO:0000256" key="2">
    <source>
        <dbReference type="ARBA" id="ARBA00022630"/>
    </source>
</evidence>
<keyword evidence="9" id="KW-1185">Reference proteome</keyword>
<dbReference type="AlphaFoldDB" id="A0A9W6QYX0"/>
<keyword evidence="3" id="KW-0274">FAD</keyword>
<feature type="region of interest" description="Disordered" evidence="5">
    <location>
        <begin position="394"/>
        <end position="425"/>
    </location>
</feature>
<dbReference type="EMBL" id="BSTI01000006">
    <property type="protein sequence ID" value="GLY66544.1"/>
    <property type="molecule type" value="Genomic_DNA"/>
</dbReference>
<dbReference type="Gene3D" id="3.50.50.60">
    <property type="entry name" value="FAD/NAD(P)-binding domain"/>
    <property type="match status" value="2"/>
</dbReference>
<dbReference type="InterPro" id="IPR036188">
    <property type="entry name" value="FAD/NAD-bd_sf"/>
</dbReference>
<protein>
    <submittedName>
        <fullName evidence="8">Ferredoxin reductase</fullName>
    </submittedName>
</protein>
<dbReference type="GO" id="GO:0005737">
    <property type="term" value="C:cytoplasm"/>
    <property type="evidence" value="ECO:0007669"/>
    <property type="project" value="TreeGrafter"/>
</dbReference>